<dbReference type="Proteomes" id="UP000006294">
    <property type="component" value="Chromosome"/>
</dbReference>
<dbReference type="PATRIC" id="fig|698758.3.peg.1122"/>
<accession>K0J3U1</accession>
<dbReference type="RefSeq" id="WP_015009861.1">
    <property type="nucleotide sequence ID" value="NC_018704.1"/>
</dbReference>
<proteinExistence type="predicted"/>
<dbReference type="HOGENOM" id="CLU_071037_0_0_9"/>
<dbReference type="EMBL" id="AP012050">
    <property type="protein sequence ID" value="BAM47256.1"/>
    <property type="molecule type" value="Genomic_DNA"/>
</dbReference>
<dbReference type="STRING" id="698758.AXY_11240"/>
<dbReference type="PANTHER" id="PTHR38451:SF1">
    <property type="entry name" value="TRNA (ADENINE(22)-N(1))-METHYLTRANSFERASE"/>
    <property type="match status" value="1"/>
</dbReference>
<dbReference type="OrthoDB" id="5881184at2"/>
<dbReference type="GO" id="GO:0160105">
    <property type="term" value="F:tRNA (adenine(22)-N1)-methyltransferase activity"/>
    <property type="evidence" value="ECO:0007669"/>
    <property type="project" value="InterPro"/>
</dbReference>
<protein>
    <submittedName>
        <fullName evidence="1">tRNA adenine methyltransferase</fullName>
    </submittedName>
</protein>
<dbReference type="AlphaFoldDB" id="K0J3U1"/>
<name>K0J3U1_AMPXN</name>
<dbReference type="InterPro" id="IPR029063">
    <property type="entry name" value="SAM-dependent_MTases_sf"/>
</dbReference>
<dbReference type="PANTHER" id="PTHR38451">
    <property type="entry name" value="TRNA (ADENINE(22)-N(1))-METHYLTRANSFERASE"/>
    <property type="match status" value="1"/>
</dbReference>
<evidence type="ECO:0000313" key="2">
    <source>
        <dbReference type="Proteomes" id="UP000006294"/>
    </source>
</evidence>
<dbReference type="Gene3D" id="3.40.50.150">
    <property type="entry name" value="Vaccinia Virus protein VP39"/>
    <property type="match status" value="1"/>
</dbReference>
<keyword evidence="1" id="KW-0489">Methyltransferase</keyword>
<evidence type="ECO:0000313" key="1">
    <source>
        <dbReference type="EMBL" id="BAM47256.1"/>
    </source>
</evidence>
<organism evidence="1 2">
    <name type="scientific">Amphibacillus xylanus (strain ATCC 51415 / DSM 6626 / JCM 7361 / LMG 17667 / NBRC 15112 / Ep01)</name>
    <dbReference type="NCBI Taxonomy" id="698758"/>
    <lineage>
        <taxon>Bacteria</taxon>
        <taxon>Bacillati</taxon>
        <taxon>Bacillota</taxon>
        <taxon>Bacilli</taxon>
        <taxon>Bacillales</taxon>
        <taxon>Bacillaceae</taxon>
        <taxon>Amphibacillus</taxon>
    </lineage>
</organism>
<dbReference type="Gene3D" id="1.10.287.1890">
    <property type="match status" value="1"/>
</dbReference>
<keyword evidence="2" id="KW-1185">Reference proteome</keyword>
<sequence>MIEQLTLSKRLETITKYLPKEAIFADIGSDHAYLPIAVCQRDDSARAIAGELNKGPYLAAIEHVEKYQLAERIQVIQGDGLDVIRNHPVKQIVIAGMGGGLIRSILERGKDTLKTVERLILQPNVDSQYIREWANANDFSLVDEDILEEDGHIYEILVLDKSDQAKSTFLSDQVCLFGPFLLEKRNDTFKKKWQRELVNYQRIINQMEQAKVLDVAKIAEYNRRVKWIEQVIKHD</sequence>
<reference evidence="1 2" key="1">
    <citation type="submission" date="2011-01" db="EMBL/GenBank/DDBJ databases">
        <title>Whole genome sequence of Amphibacillus xylinus NBRC 15112.</title>
        <authorList>
            <person name="Nakazawa H."/>
            <person name="Katano Y."/>
            <person name="Nakamura S."/>
            <person name="Sasagawa M."/>
            <person name="Fukada J."/>
            <person name="Arai T."/>
            <person name="Sasakura N."/>
            <person name="Mochizuki D."/>
            <person name="Hosoyama A."/>
            <person name="Harada K."/>
            <person name="Horikawa H."/>
            <person name="Kato Y."/>
            <person name="Harada T."/>
            <person name="Sasaki K."/>
            <person name="Sekiguchi M."/>
            <person name="Hodoyama M."/>
            <person name="Nishiko R."/>
            <person name="Narita H."/>
            <person name="Hanamaki A."/>
            <person name="Hata C."/>
            <person name="Konno Y."/>
            <person name="Niimura Y."/>
            <person name="Yamazaki S."/>
            <person name="Fujita N."/>
        </authorList>
    </citation>
    <scope>NUCLEOTIDE SEQUENCE [LARGE SCALE GENOMIC DNA]</scope>
    <source>
        <strain evidence="2">ATCC 51415 / DSM 6626 / JCM 7361 / LMG 17667 / NBRC 15112 / Ep01</strain>
    </source>
</reference>
<dbReference type="InterPro" id="IPR006901">
    <property type="entry name" value="TrmK"/>
</dbReference>
<dbReference type="KEGG" id="axl:AXY_11240"/>
<dbReference type="eggNOG" id="COG2384">
    <property type="taxonomic scope" value="Bacteria"/>
</dbReference>
<dbReference type="Pfam" id="PF04816">
    <property type="entry name" value="TrmK"/>
    <property type="match status" value="1"/>
</dbReference>
<gene>
    <name evidence="1" type="ordered locus">AXY_11240</name>
</gene>
<dbReference type="PIRSF" id="PIRSF018637">
    <property type="entry name" value="TrmK"/>
    <property type="match status" value="1"/>
</dbReference>
<dbReference type="GO" id="GO:0032259">
    <property type="term" value="P:methylation"/>
    <property type="evidence" value="ECO:0007669"/>
    <property type="project" value="UniProtKB-KW"/>
</dbReference>
<dbReference type="SUPFAM" id="SSF53335">
    <property type="entry name" value="S-adenosyl-L-methionine-dependent methyltransferases"/>
    <property type="match status" value="1"/>
</dbReference>
<keyword evidence="1" id="KW-0808">Transferase</keyword>